<dbReference type="PROSITE" id="PS51635">
    <property type="entry name" value="PNPLA"/>
    <property type="match status" value="1"/>
</dbReference>
<feature type="active site" description="Proton acceptor" evidence="4">
    <location>
        <position position="199"/>
    </location>
</feature>
<dbReference type="PANTHER" id="PTHR14226">
    <property type="entry name" value="NEUROPATHY TARGET ESTERASE/SWISS CHEESE D.MELANOGASTER"/>
    <property type="match status" value="1"/>
</dbReference>
<keyword evidence="5" id="KW-0732">Signal</keyword>
<evidence type="ECO:0000256" key="4">
    <source>
        <dbReference type="PROSITE-ProRule" id="PRU01161"/>
    </source>
</evidence>
<sequence length="606" mass="69035">MKQKFICLVILLALVLLNFQSVLAAETVHLNDEAYLIEDYQRFQSLESPTVAVALSGGGARALVNIGVLKALIEEQVPIDLVTGTSMGSIIGTMYGSGLSIEQIEDIASKNPFAKLFNLNFTSNKSLLKTAQVNKFIEEIAPYKKLEDFPTPTALLSFDLTSGNKYLTTTGQISKVIQSSYSIPHYFPPYQKDNHYLIDPGIVEMSPAKSAKILGADFVIATTAFDKLPYKKYNTPSRSIGRFVNLMQQQNANKILNQYADIVINHDVSNYSFMDFTQAQKLIDIGYKTTMAKMPTIKKQLHANKIKINYQENRKMIDLTDEFELLRNDRLINNSLVLNPIFHTGKETNFLTHNILTTYFKQAEYGFQLEDGQLESKVLTTNNEAQDIDIQLRWKQLSPSTDFFFKSKFEVNNNSYSDFRTEIKYYQNKNNYSLGVGNIGHNPFLYAGSQYEFGPPREKTQGEVNAVISKENDLTAIFSQETIYNLSDIWQIKPKVVFNNTKIIPSPLIYRGDSVQEDTKLQAGIDFIYNHDFIDPIELNVLQLTNIRIYTFIDYKDTFENSYTYGLGNKTDFNLLGLKPIDIEAYIAYDNHTENIKSLVKLDYQF</sequence>
<evidence type="ECO:0000256" key="5">
    <source>
        <dbReference type="SAM" id="SignalP"/>
    </source>
</evidence>
<dbReference type="EMBL" id="JAFBDQ010000011">
    <property type="protein sequence ID" value="MBM7557333.1"/>
    <property type="molecule type" value="Genomic_DNA"/>
</dbReference>
<keyword evidence="2 4" id="KW-0442">Lipid degradation</keyword>
<keyword evidence="1 4" id="KW-0378">Hydrolase</keyword>
<dbReference type="InterPro" id="IPR002641">
    <property type="entry name" value="PNPLA_dom"/>
</dbReference>
<dbReference type="GO" id="GO:0016787">
    <property type="term" value="F:hydrolase activity"/>
    <property type="evidence" value="ECO:0007669"/>
    <property type="project" value="UniProtKB-UniRule"/>
</dbReference>
<dbReference type="Gene3D" id="3.40.1090.10">
    <property type="entry name" value="Cytosolic phospholipase A2 catalytic domain"/>
    <property type="match status" value="1"/>
</dbReference>
<protein>
    <submittedName>
        <fullName evidence="7">NTE family protein</fullName>
    </submittedName>
</protein>
<evidence type="ECO:0000256" key="1">
    <source>
        <dbReference type="ARBA" id="ARBA00022801"/>
    </source>
</evidence>
<accession>A0A939BPV2</accession>
<evidence type="ECO:0000313" key="7">
    <source>
        <dbReference type="EMBL" id="MBM7557333.1"/>
    </source>
</evidence>
<dbReference type="PANTHER" id="PTHR14226:SF76">
    <property type="entry name" value="NTE FAMILY PROTEIN RSSA"/>
    <property type="match status" value="1"/>
</dbReference>
<proteinExistence type="predicted"/>
<feature type="short sequence motif" description="GXSXG" evidence="4">
    <location>
        <begin position="84"/>
        <end position="88"/>
    </location>
</feature>
<dbReference type="AlphaFoldDB" id="A0A939BPV2"/>
<reference evidence="7" key="1">
    <citation type="submission" date="2021-01" db="EMBL/GenBank/DDBJ databases">
        <title>Genomic Encyclopedia of Type Strains, Phase IV (KMG-IV): sequencing the most valuable type-strain genomes for metagenomic binning, comparative biology and taxonomic classification.</title>
        <authorList>
            <person name="Goeker M."/>
        </authorList>
    </citation>
    <scope>NUCLEOTIDE SEQUENCE</scope>
    <source>
        <strain evidence="7">DSM 23230</strain>
    </source>
</reference>
<dbReference type="InterPro" id="IPR016035">
    <property type="entry name" value="Acyl_Trfase/lysoPLipase"/>
</dbReference>
<dbReference type="GO" id="GO:0016042">
    <property type="term" value="P:lipid catabolic process"/>
    <property type="evidence" value="ECO:0007669"/>
    <property type="project" value="UniProtKB-UniRule"/>
</dbReference>
<keyword evidence="8" id="KW-1185">Reference proteome</keyword>
<evidence type="ECO:0000313" key="8">
    <source>
        <dbReference type="Proteomes" id="UP000774000"/>
    </source>
</evidence>
<dbReference type="Pfam" id="PF01734">
    <property type="entry name" value="Patatin"/>
    <property type="match status" value="1"/>
</dbReference>
<evidence type="ECO:0000259" key="6">
    <source>
        <dbReference type="PROSITE" id="PS51635"/>
    </source>
</evidence>
<gene>
    <name evidence="7" type="ORF">JOC47_002199</name>
</gene>
<organism evidence="7 8">
    <name type="scientific">Halanaerobacter jeridensis</name>
    <dbReference type="NCBI Taxonomy" id="706427"/>
    <lineage>
        <taxon>Bacteria</taxon>
        <taxon>Bacillati</taxon>
        <taxon>Bacillota</taxon>
        <taxon>Clostridia</taxon>
        <taxon>Halanaerobiales</taxon>
        <taxon>Halobacteroidaceae</taxon>
        <taxon>Halanaerobacter</taxon>
    </lineage>
</organism>
<feature type="active site" description="Nucleophile" evidence="4">
    <location>
        <position position="86"/>
    </location>
</feature>
<dbReference type="RefSeq" id="WP_204702088.1">
    <property type="nucleotide sequence ID" value="NZ_JAFBDQ010000011.1"/>
</dbReference>
<dbReference type="Proteomes" id="UP000774000">
    <property type="component" value="Unassembled WGS sequence"/>
</dbReference>
<feature type="signal peptide" evidence="5">
    <location>
        <begin position="1"/>
        <end position="24"/>
    </location>
</feature>
<comment type="caution">
    <text evidence="4">Lacks conserved residue(s) required for the propagation of feature annotation.</text>
</comment>
<name>A0A939BPV2_9FIRM</name>
<dbReference type="SUPFAM" id="SSF52151">
    <property type="entry name" value="FabD/lysophospholipase-like"/>
    <property type="match status" value="1"/>
</dbReference>
<keyword evidence="3 4" id="KW-0443">Lipid metabolism</keyword>
<comment type="caution">
    <text evidence="7">The sequence shown here is derived from an EMBL/GenBank/DDBJ whole genome shotgun (WGS) entry which is preliminary data.</text>
</comment>
<dbReference type="InterPro" id="IPR050301">
    <property type="entry name" value="NTE"/>
</dbReference>
<feature type="chain" id="PRO_5037667571" evidence="5">
    <location>
        <begin position="25"/>
        <end position="606"/>
    </location>
</feature>
<evidence type="ECO:0000256" key="2">
    <source>
        <dbReference type="ARBA" id="ARBA00022963"/>
    </source>
</evidence>
<feature type="domain" description="PNPLA" evidence="6">
    <location>
        <begin position="53"/>
        <end position="212"/>
    </location>
</feature>
<evidence type="ECO:0000256" key="3">
    <source>
        <dbReference type="ARBA" id="ARBA00023098"/>
    </source>
</evidence>